<gene>
    <name evidence="1" type="ORF">DJ019_00175</name>
</gene>
<keyword evidence="2" id="KW-1185">Reference proteome</keyword>
<evidence type="ECO:0000313" key="2">
    <source>
        <dbReference type="Proteomes" id="UP000249524"/>
    </source>
</evidence>
<reference evidence="1 2" key="1">
    <citation type="submission" date="2018-05" db="EMBL/GenBank/DDBJ databases">
        <authorList>
            <person name="Lanie J.A."/>
            <person name="Ng W.-L."/>
            <person name="Kazmierczak K.M."/>
            <person name="Andrzejewski T.M."/>
            <person name="Davidsen T.M."/>
            <person name="Wayne K.J."/>
            <person name="Tettelin H."/>
            <person name="Glass J.I."/>
            <person name="Rusch D."/>
            <person name="Podicherti R."/>
            <person name="Tsui H.-C.T."/>
            <person name="Winkler M.E."/>
        </authorList>
    </citation>
    <scope>NUCLEOTIDE SEQUENCE [LARGE SCALE GENOMIC DNA]</scope>
    <source>
        <strain evidence="1 2">BUT-10</strain>
    </source>
</reference>
<evidence type="ECO:0000313" key="1">
    <source>
        <dbReference type="EMBL" id="RAK68483.1"/>
    </source>
</evidence>
<name>A0A328BN01_9CAUL</name>
<accession>A0A328BN01</accession>
<comment type="caution">
    <text evidence="1">The sequence shown here is derived from an EMBL/GenBank/DDBJ whole genome shotgun (WGS) entry which is preliminary data.</text>
</comment>
<organism evidence="1 2">
    <name type="scientific">Phenylobacterium kunshanense</name>
    <dbReference type="NCBI Taxonomy" id="1445034"/>
    <lineage>
        <taxon>Bacteria</taxon>
        <taxon>Pseudomonadati</taxon>
        <taxon>Pseudomonadota</taxon>
        <taxon>Alphaproteobacteria</taxon>
        <taxon>Caulobacterales</taxon>
        <taxon>Caulobacteraceae</taxon>
        <taxon>Phenylobacterium</taxon>
    </lineage>
</organism>
<sequence>MNRSPERRAAYVVEAAAAREALAAGDLDVAFARLERAHILGQPWVGAHSWTHWMMLRVGWRRRDPREVAGQILRLAGGGLFTWLGWAPAGNTGGADVSAFRPMPYPGDLEPLCREP</sequence>
<dbReference type="InterPro" id="IPR022172">
    <property type="entry name" value="DUF3703"/>
</dbReference>
<dbReference type="Pfam" id="PF12487">
    <property type="entry name" value="DUF3703"/>
    <property type="match status" value="1"/>
</dbReference>
<dbReference type="RefSeq" id="WP_111273975.1">
    <property type="nucleotide sequence ID" value="NZ_QFYS01000001.1"/>
</dbReference>
<proteinExistence type="predicted"/>
<dbReference type="EMBL" id="QFYS01000001">
    <property type="protein sequence ID" value="RAK68483.1"/>
    <property type="molecule type" value="Genomic_DNA"/>
</dbReference>
<evidence type="ECO:0008006" key="3">
    <source>
        <dbReference type="Google" id="ProtNLM"/>
    </source>
</evidence>
<protein>
    <recommendedName>
        <fullName evidence="3">DUF3703 domain-containing protein</fullName>
    </recommendedName>
</protein>
<dbReference type="OrthoDB" id="9799416at2"/>
<dbReference type="Proteomes" id="UP000249524">
    <property type="component" value="Unassembled WGS sequence"/>
</dbReference>
<dbReference type="AlphaFoldDB" id="A0A328BN01"/>